<feature type="compositionally biased region" description="Basic and acidic residues" evidence="1">
    <location>
        <begin position="149"/>
        <end position="164"/>
    </location>
</feature>
<protein>
    <submittedName>
        <fullName evidence="2">Uncharacterized protein</fullName>
    </submittedName>
</protein>
<evidence type="ECO:0000256" key="1">
    <source>
        <dbReference type="SAM" id="MobiDB-lite"/>
    </source>
</evidence>
<dbReference type="OrthoDB" id="4525788at2759"/>
<reference evidence="2" key="1">
    <citation type="journal article" date="2020" name="Stud. Mycol.">
        <title>101 Dothideomycetes genomes: a test case for predicting lifestyles and emergence of pathogens.</title>
        <authorList>
            <person name="Haridas S."/>
            <person name="Albert R."/>
            <person name="Binder M."/>
            <person name="Bloem J."/>
            <person name="Labutti K."/>
            <person name="Salamov A."/>
            <person name="Andreopoulos B."/>
            <person name="Baker S."/>
            <person name="Barry K."/>
            <person name="Bills G."/>
            <person name="Bluhm B."/>
            <person name="Cannon C."/>
            <person name="Castanera R."/>
            <person name="Culley D."/>
            <person name="Daum C."/>
            <person name="Ezra D."/>
            <person name="Gonzalez J."/>
            <person name="Henrissat B."/>
            <person name="Kuo A."/>
            <person name="Liang C."/>
            <person name="Lipzen A."/>
            <person name="Lutzoni F."/>
            <person name="Magnuson J."/>
            <person name="Mondo S."/>
            <person name="Nolan M."/>
            <person name="Ohm R."/>
            <person name="Pangilinan J."/>
            <person name="Park H.-J."/>
            <person name="Ramirez L."/>
            <person name="Alfaro M."/>
            <person name="Sun H."/>
            <person name="Tritt A."/>
            <person name="Yoshinaga Y."/>
            <person name="Zwiers L.-H."/>
            <person name="Turgeon B."/>
            <person name="Goodwin S."/>
            <person name="Spatafora J."/>
            <person name="Crous P."/>
            <person name="Grigoriev I."/>
        </authorList>
    </citation>
    <scope>NUCLEOTIDE SEQUENCE</scope>
    <source>
        <strain evidence="2">CBS 627.86</strain>
    </source>
</reference>
<name>A0A6A5YSV3_9PLEO</name>
<dbReference type="Proteomes" id="UP000799770">
    <property type="component" value="Unassembled WGS sequence"/>
</dbReference>
<sequence length="164" mass="18273">MRADLRRVTHAPTLSYKRICASAPALRPLLSKIPFSLSTIASKITTNASGSKRFSAKFSANRNVSGTTMQNSSNCFSATESKRRSEPIPKTVDTQDEITQDFELRQWDDLERGLHPNQRDSCGGSQDAILGNENETEDGPQQKRRLNNKVKETDPKLARHTADI</sequence>
<evidence type="ECO:0000313" key="3">
    <source>
        <dbReference type="Proteomes" id="UP000799770"/>
    </source>
</evidence>
<organism evidence="2 3">
    <name type="scientific">Lophiotrema nucula</name>
    <dbReference type="NCBI Taxonomy" id="690887"/>
    <lineage>
        <taxon>Eukaryota</taxon>
        <taxon>Fungi</taxon>
        <taxon>Dikarya</taxon>
        <taxon>Ascomycota</taxon>
        <taxon>Pezizomycotina</taxon>
        <taxon>Dothideomycetes</taxon>
        <taxon>Pleosporomycetidae</taxon>
        <taxon>Pleosporales</taxon>
        <taxon>Lophiotremataceae</taxon>
        <taxon>Lophiotrema</taxon>
    </lineage>
</organism>
<dbReference type="EMBL" id="ML977343">
    <property type="protein sequence ID" value="KAF2109148.1"/>
    <property type="molecule type" value="Genomic_DNA"/>
</dbReference>
<feature type="compositionally biased region" description="Polar residues" evidence="1">
    <location>
        <begin position="64"/>
        <end position="79"/>
    </location>
</feature>
<proteinExistence type="predicted"/>
<gene>
    <name evidence="2" type="ORF">BDV96DRAFT_239944</name>
</gene>
<keyword evidence="3" id="KW-1185">Reference proteome</keyword>
<accession>A0A6A5YSV3</accession>
<dbReference type="AlphaFoldDB" id="A0A6A5YSV3"/>
<evidence type="ECO:0000313" key="2">
    <source>
        <dbReference type="EMBL" id="KAF2109148.1"/>
    </source>
</evidence>
<feature type="region of interest" description="Disordered" evidence="1">
    <location>
        <begin position="113"/>
        <end position="164"/>
    </location>
</feature>
<feature type="region of interest" description="Disordered" evidence="1">
    <location>
        <begin position="64"/>
        <end position="99"/>
    </location>
</feature>